<proteinExistence type="predicted"/>
<accession>A0AA43QKH6</accession>
<dbReference type="Proteomes" id="UP001161017">
    <property type="component" value="Unassembled WGS sequence"/>
</dbReference>
<evidence type="ECO:0000313" key="2">
    <source>
        <dbReference type="Proteomes" id="UP001161017"/>
    </source>
</evidence>
<sequence>MTDLTHPPPGIELPKPTERIVYKLWKNANTLKTKLIGELEDHAWWYENSATTTAEAWRIEKKRLDNCLKFWRTSTLTFWMASQKIPREVPQETWKKLQTVVERVGAEAECAARALWWQHTTSTTASVHTPEETLGYLKKWLDEHNPIKACPAVRFYRATFELYEFSVEQGWIKNLDGFGKTLSPSELDQRNRDFETFVNHLMQKREDQMAAGKNSS</sequence>
<dbReference type="EMBL" id="JAPUFD010000007">
    <property type="protein sequence ID" value="MDI1488172.1"/>
    <property type="molecule type" value="Genomic_DNA"/>
</dbReference>
<dbReference type="AlphaFoldDB" id="A0AA43QKH6"/>
<keyword evidence="2" id="KW-1185">Reference proteome</keyword>
<comment type="caution">
    <text evidence="1">The sequence shown here is derived from an EMBL/GenBank/DDBJ whole genome shotgun (WGS) entry which is preliminary data.</text>
</comment>
<organism evidence="1 2">
    <name type="scientific">Ramalina farinacea</name>
    <dbReference type="NCBI Taxonomy" id="258253"/>
    <lineage>
        <taxon>Eukaryota</taxon>
        <taxon>Fungi</taxon>
        <taxon>Dikarya</taxon>
        <taxon>Ascomycota</taxon>
        <taxon>Pezizomycotina</taxon>
        <taxon>Lecanoromycetes</taxon>
        <taxon>OSLEUM clade</taxon>
        <taxon>Lecanoromycetidae</taxon>
        <taxon>Lecanorales</taxon>
        <taxon>Lecanorineae</taxon>
        <taxon>Ramalinaceae</taxon>
        <taxon>Ramalina</taxon>
    </lineage>
</organism>
<name>A0AA43QKH6_9LECA</name>
<gene>
    <name evidence="1" type="ORF">OHK93_007446</name>
</gene>
<reference evidence="1" key="1">
    <citation type="journal article" date="2023" name="Genome Biol. Evol.">
        <title>First Whole Genome Sequence and Flow Cytometry Genome Size Data for the Lichen-Forming Fungus Ramalina farinacea (Ascomycota).</title>
        <authorList>
            <person name="Llewellyn T."/>
            <person name="Mian S."/>
            <person name="Hill R."/>
            <person name="Leitch I.J."/>
            <person name="Gaya E."/>
        </authorList>
    </citation>
    <scope>NUCLEOTIDE SEQUENCE</scope>
    <source>
        <strain evidence="1">LIQ254RAFAR</strain>
    </source>
</reference>
<evidence type="ECO:0000313" key="1">
    <source>
        <dbReference type="EMBL" id="MDI1488172.1"/>
    </source>
</evidence>
<protein>
    <submittedName>
        <fullName evidence="1">Uncharacterized protein</fullName>
    </submittedName>
</protein>